<gene>
    <name evidence="8" type="primary">flgB</name>
    <name evidence="8" type="ORF">OCH7691_04198</name>
</gene>
<sequence>MNLNDIPIFAALQKRMAWLSARHDVLAQNVANADTPNYRPKDLVEPSFAELVKGPETGKVTLRATQAGHIPGGGAGHDFGTGAVSSGYETAPSGNSVVLEEQLIKVAETQAEHQLSANLYRKHVEMIRIALGRRG</sequence>
<dbReference type="InterPro" id="IPR006300">
    <property type="entry name" value="FlgB"/>
</dbReference>
<dbReference type="Proteomes" id="UP000193200">
    <property type="component" value="Unassembled WGS sequence"/>
</dbReference>
<dbReference type="PIRSF" id="PIRSF002889">
    <property type="entry name" value="Rod_FlgB"/>
    <property type="match status" value="1"/>
</dbReference>
<dbReference type="GO" id="GO:0071973">
    <property type="term" value="P:bacterial-type flagellum-dependent cell motility"/>
    <property type="evidence" value="ECO:0007669"/>
    <property type="project" value="InterPro"/>
</dbReference>
<evidence type="ECO:0000313" key="9">
    <source>
        <dbReference type="Proteomes" id="UP000193200"/>
    </source>
</evidence>
<feature type="domain" description="Flagellar basal body rod protein N-terminal" evidence="7">
    <location>
        <begin position="15"/>
        <end position="39"/>
    </location>
</feature>
<proteinExistence type="inferred from homology"/>
<comment type="function">
    <text evidence="5 6">Structural component of flagellum, the bacterial motility apparatus. Part of the rod structure of flagellar basal body.</text>
</comment>
<dbReference type="GO" id="GO:0030694">
    <property type="term" value="C:bacterial-type flagellum basal body, rod"/>
    <property type="evidence" value="ECO:0007669"/>
    <property type="project" value="InterPro"/>
</dbReference>
<evidence type="ECO:0000256" key="4">
    <source>
        <dbReference type="ARBA" id="ARBA00023143"/>
    </source>
</evidence>
<evidence type="ECO:0000256" key="1">
    <source>
        <dbReference type="ARBA" id="ARBA00004117"/>
    </source>
</evidence>
<dbReference type="RefSeq" id="WP_085885537.1">
    <property type="nucleotide sequence ID" value="NZ_FWFR01000005.1"/>
</dbReference>
<dbReference type="FunCoup" id="A0A1Y5TY89">
    <property type="interactions" value="58"/>
</dbReference>
<evidence type="ECO:0000313" key="8">
    <source>
        <dbReference type="EMBL" id="SLN76821.1"/>
    </source>
</evidence>
<dbReference type="AlphaFoldDB" id="A0A1Y5TY89"/>
<keyword evidence="8" id="KW-0969">Cilium</keyword>
<comment type="subunit">
    <text evidence="6">The basal body constitutes a major portion of the flagellar organelle and consists of a number of rings mounted on a central rod.</text>
</comment>
<keyword evidence="8" id="KW-0282">Flagellum</keyword>
<accession>A0A1Y5TY89</accession>
<dbReference type="Pfam" id="PF00460">
    <property type="entry name" value="Flg_bb_rod"/>
    <property type="match status" value="1"/>
</dbReference>
<protein>
    <recommendedName>
        <fullName evidence="3 6">Flagellar basal body rod protein FlgB</fullName>
    </recommendedName>
</protein>
<evidence type="ECO:0000259" key="7">
    <source>
        <dbReference type="Pfam" id="PF00460"/>
    </source>
</evidence>
<name>A0A1Y5TY89_9PROT</name>
<evidence type="ECO:0000256" key="2">
    <source>
        <dbReference type="ARBA" id="ARBA00009677"/>
    </source>
</evidence>
<evidence type="ECO:0000256" key="5">
    <source>
        <dbReference type="ARBA" id="ARBA00024934"/>
    </source>
</evidence>
<comment type="subcellular location">
    <subcellularLocation>
        <location evidence="1 6">Bacterial flagellum basal body</location>
    </subcellularLocation>
</comment>
<keyword evidence="9" id="KW-1185">Reference proteome</keyword>
<keyword evidence="4 6" id="KW-0975">Bacterial flagellum</keyword>
<reference evidence="8 9" key="1">
    <citation type="submission" date="2017-03" db="EMBL/GenBank/DDBJ databases">
        <authorList>
            <person name="Afonso C.L."/>
            <person name="Miller P.J."/>
            <person name="Scott M.A."/>
            <person name="Spackman E."/>
            <person name="Goraichik I."/>
            <person name="Dimitrov K.M."/>
            <person name="Suarez D.L."/>
            <person name="Swayne D.E."/>
        </authorList>
    </citation>
    <scope>NUCLEOTIDE SEQUENCE [LARGE SCALE GENOMIC DNA]</scope>
    <source>
        <strain evidence="8 9">CECT 7691</strain>
    </source>
</reference>
<dbReference type="InParanoid" id="A0A1Y5TY89"/>
<dbReference type="InterPro" id="IPR001444">
    <property type="entry name" value="Flag_bb_rod_N"/>
</dbReference>
<evidence type="ECO:0000256" key="6">
    <source>
        <dbReference type="PIRNR" id="PIRNR002889"/>
    </source>
</evidence>
<keyword evidence="8" id="KW-0966">Cell projection</keyword>
<dbReference type="OrthoDB" id="9788334at2"/>
<evidence type="ECO:0000256" key="3">
    <source>
        <dbReference type="ARBA" id="ARBA00014376"/>
    </source>
</evidence>
<dbReference type="EMBL" id="FWFR01000005">
    <property type="protein sequence ID" value="SLN76821.1"/>
    <property type="molecule type" value="Genomic_DNA"/>
</dbReference>
<organism evidence="8 9">
    <name type="scientific">Oceanibacterium hippocampi</name>
    <dbReference type="NCBI Taxonomy" id="745714"/>
    <lineage>
        <taxon>Bacteria</taxon>
        <taxon>Pseudomonadati</taxon>
        <taxon>Pseudomonadota</taxon>
        <taxon>Alphaproteobacteria</taxon>
        <taxon>Sneathiellales</taxon>
        <taxon>Sneathiellaceae</taxon>
        <taxon>Oceanibacterium</taxon>
    </lineage>
</organism>
<comment type="similarity">
    <text evidence="2 6">Belongs to the flagella basal body rod proteins family.</text>
</comment>